<dbReference type="InterPro" id="IPR053178">
    <property type="entry name" value="Osmoadaptation_assoc"/>
</dbReference>
<proteinExistence type="predicted"/>
<dbReference type="Pfam" id="PF00172">
    <property type="entry name" value="Zn_clus"/>
    <property type="match status" value="1"/>
</dbReference>
<dbReference type="PANTHER" id="PTHR38111:SF11">
    <property type="entry name" value="TRANSCRIPTION FACTOR DOMAIN-CONTAINING PROTEIN-RELATED"/>
    <property type="match status" value="1"/>
</dbReference>
<dbReference type="PROSITE" id="PS00463">
    <property type="entry name" value="ZN2_CY6_FUNGAL_1"/>
    <property type="match status" value="1"/>
</dbReference>
<evidence type="ECO:0000256" key="1">
    <source>
        <dbReference type="ARBA" id="ARBA00023242"/>
    </source>
</evidence>
<reference evidence="3" key="1">
    <citation type="journal article" date="2023" name="Mol. Phylogenet. Evol.">
        <title>Genome-scale phylogeny and comparative genomics of the fungal order Sordariales.</title>
        <authorList>
            <person name="Hensen N."/>
            <person name="Bonometti L."/>
            <person name="Westerberg I."/>
            <person name="Brannstrom I.O."/>
            <person name="Guillou S."/>
            <person name="Cros-Aarteil S."/>
            <person name="Calhoun S."/>
            <person name="Haridas S."/>
            <person name="Kuo A."/>
            <person name="Mondo S."/>
            <person name="Pangilinan J."/>
            <person name="Riley R."/>
            <person name="LaButti K."/>
            <person name="Andreopoulos B."/>
            <person name="Lipzen A."/>
            <person name="Chen C."/>
            <person name="Yan M."/>
            <person name="Daum C."/>
            <person name="Ng V."/>
            <person name="Clum A."/>
            <person name="Steindorff A."/>
            <person name="Ohm R.A."/>
            <person name="Martin F."/>
            <person name="Silar P."/>
            <person name="Natvig D.O."/>
            <person name="Lalanne C."/>
            <person name="Gautier V."/>
            <person name="Ament-Velasquez S.L."/>
            <person name="Kruys A."/>
            <person name="Hutchinson M.I."/>
            <person name="Powell A.J."/>
            <person name="Barry K."/>
            <person name="Miller A.N."/>
            <person name="Grigoriev I.V."/>
            <person name="Debuchy R."/>
            <person name="Gladieux P."/>
            <person name="Hiltunen Thoren M."/>
            <person name="Johannesson H."/>
        </authorList>
    </citation>
    <scope>NUCLEOTIDE SEQUENCE</scope>
    <source>
        <strain evidence="3">CBS 958.72</strain>
    </source>
</reference>
<comment type="caution">
    <text evidence="3">The sequence shown here is derived from an EMBL/GenBank/DDBJ whole genome shotgun (WGS) entry which is preliminary data.</text>
</comment>
<reference evidence="3" key="2">
    <citation type="submission" date="2023-06" db="EMBL/GenBank/DDBJ databases">
        <authorList>
            <consortium name="Lawrence Berkeley National Laboratory"/>
            <person name="Haridas S."/>
            <person name="Hensen N."/>
            <person name="Bonometti L."/>
            <person name="Westerberg I."/>
            <person name="Brannstrom I.O."/>
            <person name="Guillou S."/>
            <person name="Cros-Aarteil S."/>
            <person name="Calhoun S."/>
            <person name="Kuo A."/>
            <person name="Mondo S."/>
            <person name="Pangilinan J."/>
            <person name="Riley R."/>
            <person name="Labutti K."/>
            <person name="Andreopoulos B."/>
            <person name="Lipzen A."/>
            <person name="Chen C."/>
            <person name="Yanf M."/>
            <person name="Daum C."/>
            <person name="Ng V."/>
            <person name="Clum A."/>
            <person name="Steindorff A."/>
            <person name="Ohm R."/>
            <person name="Martin F."/>
            <person name="Silar P."/>
            <person name="Natvig D."/>
            <person name="Lalanne C."/>
            <person name="Gautier V."/>
            <person name="Ament-Velasquez S.L."/>
            <person name="Kruys A."/>
            <person name="Hutchinson M.I."/>
            <person name="Powell A.J."/>
            <person name="Barry K."/>
            <person name="Miller A.N."/>
            <person name="Grigoriev I.V."/>
            <person name="Debuchy R."/>
            <person name="Gladieux P."/>
            <person name="Thoren M.H."/>
            <person name="Johannesson H."/>
        </authorList>
    </citation>
    <scope>NUCLEOTIDE SEQUENCE</scope>
    <source>
        <strain evidence="3">CBS 958.72</strain>
    </source>
</reference>
<organism evidence="3 4">
    <name type="scientific">Lasiosphaeria ovina</name>
    <dbReference type="NCBI Taxonomy" id="92902"/>
    <lineage>
        <taxon>Eukaryota</taxon>
        <taxon>Fungi</taxon>
        <taxon>Dikarya</taxon>
        <taxon>Ascomycota</taxon>
        <taxon>Pezizomycotina</taxon>
        <taxon>Sordariomycetes</taxon>
        <taxon>Sordariomycetidae</taxon>
        <taxon>Sordariales</taxon>
        <taxon>Lasiosphaeriaceae</taxon>
        <taxon>Lasiosphaeria</taxon>
    </lineage>
</organism>
<evidence type="ECO:0000313" key="4">
    <source>
        <dbReference type="Proteomes" id="UP001287356"/>
    </source>
</evidence>
<gene>
    <name evidence="3" type="ORF">B0T24DRAFT_529285</name>
</gene>
<evidence type="ECO:0000313" key="3">
    <source>
        <dbReference type="EMBL" id="KAK3373063.1"/>
    </source>
</evidence>
<evidence type="ECO:0000259" key="2">
    <source>
        <dbReference type="PROSITE" id="PS50048"/>
    </source>
</evidence>
<dbReference type="PROSITE" id="PS50048">
    <property type="entry name" value="ZN2_CY6_FUNGAL_2"/>
    <property type="match status" value="1"/>
</dbReference>
<dbReference type="SMART" id="SM00066">
    <property type="entry name" value="GAL4"/>
    <property type="match status" value="1"/>
</dbReference>
<name>A0AAE0N7L2_9PEZI</name>
<dbReference type="EMBL" id="JAULSN010000004">
    <property type="protein sequence ID" value="KAK3373063.1"/>
    <property type="molecule type" value="Genomic_DNA"/>
</dbReference>
<dbReference type="GO" id="GO:0008270">
    <property type="term" value="F:zinc ion binding"/>
    <property type="evidence" value="ECO:0007669"/>
    <property type="project" value="InterPro"/>
</dbReference>
<dbReference type="SUPFAM" id="SSF57701">
    <property type="entry name" value="Zn2/Cys6 DNA-binding domain"/>
    <property type="match status" value="1"/>
</dbReference>
<dbReference type="AlphaFoldDB" id="A0AAE0N7L2"/>
<dbReference type="PANTHER" id="PTHR38111">
    <property type="entry name" value="ZN(2)-C6 FUNGAL-TYPE DOMAIN-CONTAINING PROTEIN-RELATED"/>
    <property type="match status" value="1"/>
</dbReference>
<sequence length="489" mass="54317">MVGVPSRSKACSTCKRRRKGCDLVRPACSQCRALGIDCGGYDRDLIFVVSTLDDRPAGRSYRVECNVPPPGQELTIQTGPQLASLTRAAYESHYAGRFWEAYMPRGRPIPPELVTSYICNWTIVAQRLYDVDETVRFAFLANCLCHATRGLDGEGGGAPWMEVEGRCMYGRALASLKRSLSRNPESNVAAVIAAKLLSTFEMFFGTEKKAFLDSRGWEQHNAGETALLVSRGPSGCSRGSDHAIFIDDRVDLLLSAIKARKKSPLSTDEWKTKPWSETPRNLKDILVDVLIHMPGLLEEFDRMRLGQDENKKTRRRQRLLTRCNIYQRDLQEWKSIVCAAGEMDVSCLGRAEATQENVAIVQGLALYWTTCILLYTTQRLASGPEALLPAHTDPGIYIRKILDTVPLLLSPKAGLYGQHAAILPLAVAVQYTLALESSIGDLQERLMAVLEQPSCALIRSFLVGNGMSSSENWDLEAMRDRAREWAGTP</sequence>
<dbReference type="InterPro" id="IPR001138">
    <property type="entry name" value="Zn2Cys6_DnaBD"/>
</dbReference>
<protein>
    <recommendedName>
        <fullName evidence="2">Zn(2)-C6 fungal-type domain-containing protein</fullName>
    </recommendedName>
</protein>
<dbReference type="GO" id="GO:0000981">
    <property type="term" value="F:DNA-binding transcription factor activity, RNA polymerase II-specific"/>
    <property type="evidence" value="ECO:0007669"/>
    <property type="project" value="InterPro"/>
</dbReference>
<accession>A0AAE0N7L2</accession>
<keyword evidence="1" id="KW-0539">Nucleus</keyword>
<dbReference type="Proteomes" id="UP001287356">
    <property type="component" value="Unassembled WGS sequence"/>
</dbReference>
<dbReference type="Gene3D" id="4.10.240.10">
    <property type="entry name" value="Zn(2)-C6 fungal-type DNA-binding domain"/>
    <property type="match status" value="1"/>
</dbReference>
<dbReference type="InterPro" id="IPR036864">
    <property type="entry name" value="Zn2-C6_fun-type_DNA-bd_sf"/>
</dbReference>
<keyword evidence="4" id="KW-1185">Reference proteome</keyword>
<dbReference type="CDD" id="cd00067">
    <property type="entry name" value="GAL4"/>
    <property type="match status" value="1"/>
</dbReference>
<feature type="domain" description="Zn(2)-C6 fungal-type" evidence="2">
    <location>
        <begin position="10"/>
        <end position="38"/>
    </location>
</feature>